<keyword evidence="2" id="KW-1185">Reference proteome</keyword>
<evidence type="ECO:0000313" key="1">
    <source>
        <dbReference type="EMBL" id="KAH7923216.1"/>
    </source>
</evidence>
<accession>A0ACB8BBZ7</accession>
<gene>
    <name evidence="1" type="ORF">BV22DRAFT_1015831</name>
</gene>
<evidence type="ECO:0000313" key="2">
    <source>
        <dbReference type="Proteomes" id="UP000790709"/>
    </source>
</evidence>
<reference evidence="1" key="1">
    <citation type="journal article" date="2021" name="New Phytol.">
        <title>Evolutionary innovations through gain and loss of genes in the ectomycorrhizal Boletales.</title>
        <authorList>
            <person name="Wu G."/>
            <person name="Miyauchi S."/>
            <person name="Morin E."/>
            <person name="Kuo A."/>
            <person name="Drula E."/>
            <person name="Varga T."/>
            <person name="Kohler A."/>
            <person name="Feng B."/>
            <person name="Cao Y."/>
            <person name="Lipzen A."/>
            <person name="Daum C."/>
            <person name="Hundley H."/>
            <person name="Pangilinan J."/>
            <person name="Johnson J."/>
            <person name="Barry K."/>
            <person name="LaButti K."/>
            <person name="Ng V."/>
            <person name="Ahrendt S."/>
            <person name="Min B."/>
            <person name="Choi I.G."/>
            <person name="Park H."/>
            <person name="Plett J.M."/>
            <person name="Magnuson J."/>
            <person name="Spatafora J.W."/>
            <person name="Nagy L.G."/>
            <person name="Henrissat B."/>
            <person name="Grigoriev I.V."/>
            <person name="Yang Z.L."/>
            <person name="Xu J."/>
            <person name="Martin F.M."/>
        </authorList>
    </citation>
    <scope>NUCLEOTIDE SEQUENCE</scope>
    <source>
        <strain evidence="1">KUC20120723A-06</strain>
    </source>
</reference>
<protein>
    <submittedName>
        <fullName evidence="1">Uncharacterized protein</fullName>
    </submittedName>
</protein>
<sequence length="371" mass="41348">MDGIPETEYYQVTGFRAHTHGMQMYDDKPLISALTSDRSAEMRPLGPDSYLELVLGILPSGASYVLMSSEQMLAFTRRYQQRHPRSRPWLAGDFLSLSPIRFDSAAALSRKLATYKQRAGKKSELDTSPANRGYVRAEVGVSRRRGDFEHQRLLNSLLKRIITPEKFGLMRPHWTDAVRVISFGFTTWDKDHRPKSERLKEPKLLDIGWTEVMLPGYLETNMITSETVHLALKSPVKNGEPALFKYGESKLNLDRAELASRLQALFKHDAQKSGVPLVVLVHNETLACAVLTSLGIDITSYASGIEGLLVRGNKQVTAPTQITKSPGSLTFTHRVRPLATDGGLALDRPSALRMLDLLSLSVTIPHVRSPS</sequence>
<proteinExistence type="predicted"/>
<dbReference type="Proteomes" id="UP000790709">
    <property type="component" value="Unassembled WGS sequence"/>
</dbReference>
<name>A0ACB8BBZ7_9AGAM</name>
<dbReference type="EMBL" id="MU266459">
    <property type="protein sequence ID" value="KAH7923216.1"/>
    <property type="molecule type" value="Genomic_DNA"/>
</dbReference>
<comment type="caution">
    <text evidence="1">The sequence shown here is derived from an EMBL/GenBank/DDBJ whole genome shotgun (WGS) entry which is preliminary data.</text>
</comment>
<organism evidence="1 2">
    <name type="scientific">Leucogyrophana mollusca</name>
    <dbReference type="NCBI Taxonomy" id="85980"/>
    <lineage>
        <taxon>Eukaryota</taxon>
        <taxon>Fungi</taxon>
        <taxon>Dikarya</taxon>
        <taxon>Basidiomycota</taxon>
        <taxon>Agaricomycotina</taxon>
        <taxon>Agaricomycetes</taxon>
        <taxon>Agaricomycetidae</taxon>
        <taxon>Boletales</taxon>
        <taxon>Boletales incertae sedis</taxon>
        <taxon>Leucogyrophana</taxon>
    </lineage>
</organism>